<comment type="caution">
    <text evidence="2">The sequence shown here is derived from an EMBL/GenBank/DDBJ whole genome shotgun (WGS) entry which is preliminary data.</text>
</comment>
<feature type="region of interest" description="Disordered" evidence="1">
    <location>
        <begin position="94"/>
        <end position="156"/>
    </location>
</feature>
<dbReference type="AlphaFoldDB" id="A0AAD8VC97"/>
<reference evidence="2" key="1">
    <citation type="submission" date="2023-07" db="EMBL/GenBank/DDBJ databases">
        <title>A chromosome-level genome assembly of Lolium multiflorum.</title>
        <authorList>
            <person name="Chen Y."/>
            <person name="Copetti D."/>
            <person name="Kolliker R."/>
            <person name="Studer B."/>
        </authorList>
    </citation>
    <scope>NUCLEOTIDE SEQUENCE</scope>
    <source>
        <strain evidence="2">02402/16</strain>
        <tissue evidence="2">Leaf</tissue>
    </source>
</reference>
<dbReference type="EMBL" id="JAUUTY010000575">
    <property type="protein sequence ID" value="KAK1599883.1"/>
    <property type="molecule type" value="Genomic_DNA"/>
</dbReference>
<organism evidence="2 3">
    <name type="scientific">Lolium multiflorum</name>
    <name type="common">Italian ryegrass</name>
    <name type="synonym">Lolium perenne subsp. multiflorum</name>
    <dbReference type="NCBI Taxonomy" id="4521"/>
    <lineage>
        <taxon>Eukaryota</taxon>
        <taxon>Viridiplantae</taxon>
        <taxon>Streptophyta</taxon>
        <taxon>Embryophyta</taxon>
        <taxon>Tracheophyta</taxon>
        <taxon>Spermatophyta</taxon>
        <taxon>Magnoliopsida</taxon>
        <taxon>Liliopsida</taxon>
        <taxon>Poales</taxon>
        <taxon>Poaceae</taxon>
        <taxon>BOP clade</taxon>
        <taxon>Pooideae</taxon>
        <taxon>Poodae</taxon>
        <taxon>Poeae</taxon>
        <taxon>Poeae Chloroplast Group 2 (Poeae type)</taxon>
        <taxon>Loliodinae</taxon>
        <taxon>Loliinae</taxon>
        <taxon>Lolium</taxon>
    </lineage>
</organism>
<proteinExistence type="predicted"/>
<feature type="compositionally biased region" description="Low complexity" evidence="1">
    <location>
        <begin position="116"/>
        <end position="134"/>
    </location>
</feature>
<evidence type="ECO:0000313" key="2">
    <source>
        <dbReference type="EMBL" id="KAK1599883.1"/>
    </source>
</evidence>
<gene>
    <name evidence="2" type="ORF">QYE76_018485</name>
</gene>
<accession>A0AAD8VC97</accession>
<evidence type="ECO:0000313" key="3">
    <source>
        <dbReference type="Proteomes" id="UP001231189"/>
    </source>
</evidence>
<keyword evidence="3" id="KW-1185">Reference proteome</keyword>
<dbReference type="Proteomes" id="UP001231189">
    <property type="component" value="Unassembled WGS sequence"/>
</dbReference>
<sequence length="226" mass="24431">MPPGVCLYPPGPVGAAAAPARAEIPRRHSLPTEECAVTRGNARNGHLMAAGLAGKHRPSPTLKETAPVATLDGGARRTWSVARCSGERHRAGMLQGRGAPRAPGMVANAPRPPRAPRAAGRGRLARRGPPGVAASRASLRGRPARLAPPAWSPRAASHDRVSVGDNLLIIMILESLPEFDQFKINYNSMKEKWTLAEISPQIVQEEERMIRQNKDQAFHWLLKEKA</sequence>
<name>A0AAD8VC97_LOLMU</name>
<protein>
    <submittedName>
        <fullName evidence="2">Uncharacterized protein</fullName>
    </submittedName>
</protein>
<evidence type="ECO:0000256" key="1">
    <source>
        <dbReference type="SAM" id="MobiDB-lite"/>
    </source>
</evidence>